<dbReference type="InterPro" id="IPR050736">
    <property type="entry name" value="Sensor_HK_Regulatory"/>
</dbReference>
<dbReference type="EC" id="2.7.13.3" evidence="3"/>
<dbReference type="RefSeq" id="WP_269331727.1">
    <property type="nucleotide sequence ID" value="NZ_JAMZFT010000001.1"/>
</dbReference>
<dbReference type="CDD" id="cd00130">
    <property type="entry name" value="PAS"/>
    <property type="match status" value="1"/>
</dbReference>
<dbReference type="GO" id="GO:0016020">
    <property type="term" value="C:membrane"/>
    <property type="evidence" value="ECO:0007669"/>
    <property type="project" value="UniProtKB-SubCell"/>
</dbReference>
<dbReference type="InterPro" id="IPR036097">
    <property type="entry name" value="HisK_dim/P_sf"/>
</dbReference>
<dbReference type="GO" id="GO:0000155">
    <property type="term" value="F:phosphorelay sensor kinase activity"/>
    <property type="evidence" value="ECO:0007669"/>
    <property type="project" value="InterPro"/>
</dbReference>
<dbReference type="InterPro" id="IPR035965">
    <property type="entry name" value="PAS-like_dom_sf"/>
</dbReference>
<keyword evidence="7" id="KW-0902">Two-component regulatory system</keyword>
<dbReference type="Gene3D" id="1.10.287.130">
    <property type="match status" value="1"/>
</dbReference>
<dbReference type="SUPFAM" id="SSF55785">
    <property type="entry name" value="PYP-like sensor domain (PAS domain)"/>
    <property type="match status" value="1"/>
</dbReference>
<feature type="domain" description="HAMP" evidence="10">
    <location>
        <begin position="82"/>
        <end position="129"/>
    </location>
</feature>
<dbReference type="CDD" id="cd06225">
    <property type="entry name" value="HAMP"/>
    <property type="match status" value="1"/>
</dbReference>
<dbReference type="AlphaFoldDB" id="A0A9J6P889"/>
<keyword evidence="5" id="KW-0808">Transferase</keyword>
<dbReference type="GO" id="GO:0006355">
    <property type="term" value="P:regulation of DNA-templated transcription"/>
    <property type="evidence" value="ECO:0007669"/>
    <property type="project" value="InterPro"/>
</dbReference>
<dbReference type="Proteomes" id="UP001055804">
    <property type="component" value="Unassembled WGS sequence"/>
</dbReference>
<dbReference type="CDD" id="cd00082">
    <property type="entry name" value="HisKA"/>
    <property type="match status" value="1"/>
</dbReference>
<evidence type="ECO:0000256" key="5">
    <source>
        <dbReference type="ARBA" id="ARBA00022679"/>
    </source>
</evidence>
<keyword evidence="4" id="KW-0597">Phosphoprotein</keyword>
<comment type="caution">
    <text evidence="11">The sequence shown here is derived from an EMBL/GenBank/DDBJ whole genome shotgun (WGS) entry which is preliminary data.</text>
</comment>
<comment type="catalytic activity">
    <reaction evidence="1">
        <text>ATP + protein L-histidine = ADP + protein N-phospho-L-histidine.</text>
        <dbReference type="EC" id="2.7.13.3"/>
    </reaction>
</comment>
<evidence type="ECO:0000256" key="4">
    <source>
        <dbReference type="ARBA" id="ARBA00022553"/>
    </source>
</evidence>
<dbReference type="InterPro" id="IPR036890">
    <property type="entry name" value="HATPase_C_sf"/>
</dbReference>
<dbReference type="Pfam" id="PF02518">
    <property type="entry name" value="HATPase_c"/>
    <property type="match status" value="1"/>
</dbReference>
<evidence type="ECO:0000256" key="3">
    <source>
        <dbReference type="ARBA" id="ARBA00012438"/>
    </source>
</evidence>
<dbReference type="EMBL" id="JAMZFT010000001">
    <property type="protein sequence ID" value="MCP1335796.1"/>
    <property type="molecule type" value="Genomic_DNA"/>
</dbReference>
<dbReference type="PRINTS" id="PR00344">
    <property type="entry name" value="BCTRLSENSOR"/>
</dbReference>
<dbReference type="PROSITE" id="PS50885">
    <property type="entry name" value="HAMP"/>
    <property type="match status" value="1"/>
</dbReference>
<dbReference type="SUPFAM" id="SSF47384">
    <property type="entry name" value="Homodimeric domain of signal transducing histidine kinase"/>
    <property type="match status" value="1"/>
</dbReference>
<feature type="transmembrane region" description="Helical" evidence="8">
    <location>
        <begin position="12"/>
        <end position="36"/>
    </location>
</feature>
<keyword evidence="8" id="KW-0812">Transmembrane</keyword>
<dbReference type="GO" id="GO:0005524">
    <property type="term" value="F:ATP binding"/>
    <property type="evidence" value="ECO:0007669"/>
    <property type="project" value="UniProtKB-KW"/>
</dbReference>
<dbReference type="SMART" id="SM00388">
    <property type="entry name" value="HisKA"/>
    <property type="match status" value="1"/>
</dbReference>
<feature type="transmembrane region" description="Helical" evidence="8">
    <location>
        <begin position="42"/>
        <end position="61"/>
    </location>
</feature>
<evidence type="ECO:0000313" key="12">
    <source>
        <dbReference type="Proteomes" id="UP001055804"/>
    </source>
</evidence>
<dbReference type="Gene3D" id="3.30.565.10">
    <property type="entry name" value="Histidine kinase-like ATPase, C-terminal domain"/>
    <property type="match status" value="1"/>
</dbReference>
<feature type="domain" description="Histidine kinase" evidence="9">
    <location>
        <begin position="265"/>
        <end position="487"/>
    </location>
</feature>
<dbReference type="InterPro" id="IPR003661">
    <property type="entry name" value="HisK_dim/P_dom"/>
</dbReference>
<dbReference type="CDD" id="cd00075">
    <property type="entry name" value="HATPase"/>
    <property type="match status" value="1"/>
</dbReference>
<dbReference type="SMART" id="SM00387">
    <property type="entry name" value="HATPase_c"/>
    <property type="match status" value="1"/>
</dbReference>
<dbReference type="InterPro" id="IPR000014">
    <property type="entry name" value="PAS"/>
</dbReference>
<organism evidence="11 12">
    <name type="scientific">Futiania mangrovi</name>
    <dbReference type="NCBI Taxonomy" id="2959716"/>
    <lineage>
        <taxon>Bacteria</taxon>
        <taxon>Pseudomonadati</taxon>
        <taxon>Pseudomonadota</taxon>
        <taxon>Alphaproteobacteria</taxon>
        <taxon>Futianiales</taxon>
        <taxon>Futianiaceae</taxon>
        <taxon>Futiania</taxon>
    </lineage>
</organism>
<proteinExistence type="predicted"/>
<dbReference type="InterPro" id="IPR013767">
    <property type="entry name" value="PAS_fold"/>
</dbReference>
<dbReference type="Pfam" id="PF00672">
    <property type="entry name" value="HAMP"/>
    <property type="match status" value="1"/>
</dbReference>
<evidence type="ECO:0000259" key="10">
    <source>
        <dbReference type="PROSITE" id="PS50885"/>
    </source>
</evidence>
<protein>
    <recommendedName>
        <fullName evidence="3">histidine kinase</fullName>
        <ecNumber evidence="3">2.7.13.3</ecNumber>
    </recommendedName>
</protein>
<dbReference type="SMART" id="SM00091">
    <property type="entry name" value="PAS"/>
    <property type="match status" value="1"/>
</dbReference>
<dbReference type="Pfam" id="PF00989">
    <property type="entry name" value="PAS"/>
    <property type="match status" value="1"/>
</dbReference>
<dbReference type="Pfam" id="PF00512">
    <property type="entry name" value="HisKA"/>
    <property type="match status" value="1"/>
</dbReference>
<evidence type="ECO:0000256" key="8">
    <source>
        <dbReference type="SAM" id="Phobius"/>
    </source>
</evidence>
<keyword evidence="11" id="KW-0547">Nucleotide-binding</keyword>
<keyword evidence="8" id="KW-1133">Transmembrane helix</keyword>
<comment type="subcellular location">
    <subcellularLocation>
        <location evidence="2">Membrane</location>
    </subcellularLocation>
</comment>
<sequence>MTDTSTRAGKGAGAMLRIGLPVAALALAGAAAVLLPPLIVPVPAPILLVALALAVGGGYVLRPRAQEAGESAPMPAPAPAGRIERVASAAKSLAEGHLDVRLPKGGNDTASVIAEALDTLAQTIRAEQETRDHLANIVDHLDVAVLLLEPDGRVRQVNSAALALFQRDVDTVLGGSIFGLLDGEADSGSATEVIARLGERATVVRPTGDLVPVTAHAVAIDGPDGREIVCALRNVAAETERMEAVEAAHVEMQAMQRMKAQFLDNMSHELRTPLNAVVGLSEMFVNQLFGPLGDEKYVAYAGKIRESGTHLLSLLNDILQIAKIDGGSETLVIEEVSPLELAQSAVALVEDRAWEKGVALGFMHGEDLPETIEADGAAAKTMLVHLLKNAVQHTPAGGAATVMVESDGENLIFVIEDMGQGMPADLIAEALTPFRQVNAHRNARSKDGAGLGLPLAKRIAELHGGSFEIESEPEAFTRVRISLPVVRTTSKTRLRAA</sequence>
<dbReference type="SUPFAM" id="SSF55874">
    <property type="entry name" value="ATPase domain of HSP90 chaperone/DNA topoisomerase II/histidine kinase"/>
    <property type="match status" value="1"/>
</dbReference>
<dbReference type="InterPro" id="IPR003594">
    <property type="entry name" value="HATPase_dom"/>
</dbReference>
<keyword evidence="6" id="KW-0418">Kinase</keyword>
<evidence type="ECO:0000256" key="6">
    <source>
        <dbReference type="ARBA" id="ARBA00022777"/>
    </source>
</evidence>
<keyword evidence="11" id="KW-0067">ATP-binding</keyword>
<evidence type="ECO:0000313" key="11">
    <source>
        <dbReference type="EMBL" id="MCP1335796.1"/>
    </source>
</evidence>
<evidence type="ECO:0000259" key="9">
    <source>
        <dbReference type="PROSITE" id="PS50109"/>
    </source>
</evidence>
<accession>A0A9J6P889</accession>
<evidence type="ECO:0000256" key="7">
    <source>
        <dbReference type="ARBA" id="ARBA00023012"/>
    </source>
</evidence>
<gene>
    <name evidence="11" type="ORF">NJQ99_05185</name>
</gene>
<dbReference type="PROSITE" id="PS50109">
    <property type="entry name" value="HIS_KIN"/>
    <property type="match status" value="1"/>
</dbReference>
<dbReference type="Gene3D" id="3.30.450.20">
    <property type="entry name" value="PAS domain"/>
    <property type="match status" value="1"/>
</dbReference>
<evidence type="ECO:0000256" key="1">
    <source>
        <dbReference type="ARBA" id="ARBA00000085"/>
    </source>
</evidence>
<dbReference type="InterPro" id="IPR004358">
    <property type="entry name" value="Sig_transdc_His_kin-like_C"/>
</dbReference>
<dbReference type="PANTHER" id="PTHR43711">
    <property type="entry name" value="TWO-COMPONENT HISTIDINE KINASE"/>
    <property type="match status" value="1"/>
</dbReference>
<reference evidence="11" key="1">
    <citation type="submission" date="2022-06" db="EMBL/GenBank/DDBJ databases">
        <title>Isolation and Genomics of Futiania mangrovii gen. nov., sp. nov., a Rare and Metabolically-versatile member in the Class Alphaproteobacteria.</title>
        <authorList>
            <person name="Liu L."/>
            <person name="Huang W.-C."/>
            <person name="Pan J."/>
            <person name="Li J."/>
            <person name="Huang Y."/>
            <person name="Du H."/>
            <person name="Liu Y."/>
            <person name="Li M."/>
        </authorList>
    </citation>
    <scope>NUCLEOTIDE SEQUENCE</scope>
    <source>
        <strain evidence="11">FT118</strain>
    </source>
</reference>
<dbReference type="PANTHER" id="PTHR43711:SF1">
    <property type="entry name" value="HISTIDINE KINASE 1"/>
    <property type="match status" value="1"/>
</dbReference>
<dbReference type="InterPro" id="IPR003660">
    <property type="entry name" value="HAMP_dom"/>
</dbReference>
<keyword evidence="8" id="KW-0472">Membrane</keyword>
<name>A0A9J6P889_9PROT</name>
<evidence type="ECO:0000256" key="2">
    <source>
        <dbReference type="ARBA" id="ARBA00004370"/>
    </source>
</evidence>
<keyword evidence="12" id="KW-1185">Reference proteome</keyword>
<dbReference type="InterPro" id="IPR005467">
    <property type="entry name" value="His_kinase_dom"/>
</dbReference>